<dbReference type="OrthoDB" id="8196283at2759"/>
<sequence length="1584" mass="182280">MAGSAKKCRCFMPFCKKIRTAGLSYHILPKDLETRDKWRQWIAKELGSSVEDIPENLFLCSAHFDDEAKGLKKLKARSVPTISIKEPEENQWNKTALVEMKLSAVIDKIVQTNEDYMDCNQGFTPIIEIDMSSLEAQQIPSDDHMDCNEFTHVIDKIVQINEGQMDYNQGFTLIIEMDMSSLEAQQIPVQTGFSDDNTDEIQILEQTDTNVDTSGINKKKRKSKWRKCAAIGCNSQADSFRTFPACIINGVIQHNNVQRDNNVMKPDAIPQIFDCVPLPDEEVITAFQFPEVIWEEAGAEENEGYTLDKFQKQFEDHMDSLQRRNCNECKERFMVSGKSKSKCIHGRQNCLYYTNENNMDPGPVPPELADLTYIEEQLIAQVHPLVTVFKLKGHQLGYRGNIINFPQNISNFVKQLPHRIEDLPSTITVRTKSDLKPVDFNVRAEKIRSALLWLKRNNVFYSDIDISEENLQGLPENGNVYDKIQTIQINEEESDKEPTETEFDKNGGDHSSCEDSDDTDHTDDENDSNFKVIESTIPTIGMPSEHAQKEAVLDWPIIEQQAINEFSSGGYIAKAFPCLFPYGKADLRMPREHKITPLNYFKHLLRYHDQRFAKHPRFRYFALNSYMRWSALKDGNVFVDRNSEFKEMTIAQLKEEIKKNPSIINKIMFQSSNIRGTKSFWYARGKELIAMVEQLSLPTLFFTLSAADFHWPDLYKLLAPNEEVETISVHRRRKLIEENPMIVNSFFYERSKSFIEMVLKPKFKIKDYWFRIEYQHRGSPHVHGLLYIDGAPDVTKINTATEEEKKEIAAYFHELISTFHPNTNEPPAPIHPCRRGRPTWRANIDISAVLSKQALINYLAKYISKPERESKTMVDVLKGLLQTTEEDKKVKSVLQRLYIQSSSERDFSAQETCHLLMGLNLTKTDNRNFVTLNFNSYKRYVQVSENSRQKKHSIDRYCERKDTFEDKCLWYMIKNYNLSTLKKYKKEAIVQIYPKLKFNANQDANNEEFFRQQVLLYVPWRNEQQFLQQGKPWQDIFTDNEGTISTNKQHETDLTEMTPEETEFEADQEDEDDFYSAEEWMCISNMGPNQNVTEVELGRRDVDINHNWHAALSSYEKYGTLPELKSFLKVKKETDNTPPSAVPYPSVDFTAEQASISKLVDMQIESIINPEFKPNFQIPQRIIIQGKAGTGKSLVVQAMKHKIINAFGHEGFLLITPTGVSAKSVEGSTIHSSLHINPKQKEFLPLKGPAAHALEEKLRKTHFIIMDEFSMVGCQLMQMIEERITQGKGNDTADFGNLFVFILGDARQLPPIGYSPVYSDNINSPERLRGKLIYDNFQGAVVLNQVLRQNDAVFQNVLHNISVGAVNREDYNVLKTRFATNISPTERETFKDAIHLYPTTLQVLKHNKEKLISMKTTNGQQQPIARIPALHNCNAAARGTRDDAEGLFPVLHLAKGAKIMLKSNLWTEKGLVNGAMGEIVDILYREDANPQIDPPDVLICKFDSYTGPYLDNDLKTVPIQSLTKSWTRLDFAKSSHRHWFKRNVTRNNLRCTVQGKNLIWDHAPLIPLPKNTSPQLQRFHQKKK</sequence>
<evidence type="ECO:0000313" key="9">
    <source>
        <dbReference type="Proteomes" id="UP000504606"/>
    </source>
</evidence>
<dbReference type="Proteomes" id="UP000504606">
    <property type="component" value="Unplaced"/>
</dbReference>
<dbReference type="GO" id="GO:0006310">
    <property type="term" value="P:DNA recombination"/>
    <property type="evidence" value="ECO:0007669"/>
    <property type="project" value="UniProtKB-KW"/>
</dbReference>
<dbReference type="GO" id="GO:0006281">
    <property type="term" value="P:DNA repair"/>
    <property type="evidence" value="ECO:0007669"/>
    <property type="project" value="UniProtKB-KW"/>
</dbReference>
<evidence type="ECO:0000256" key="3">
    <source>
        <dbReference type="ARBA" id="ARBA00022833"/>
    </source>
</evidence>
<dbReference type="GO" id="GO:0016787">
    <property type="term" value="F:hydrolase activity"/>
    <property type="evidence" value="ECO:0007669"/>
    <property type="project" value="UniProtKB-KW"/>
</dbReference>
<dbReference type="Pfam" id="PF20209">
    <property type="entry name" value="DUF6570"/>
    <property type="match status" value="1"/>
</dbReference>
<dbReference type="InterPro" id="IPR025476">
    <property type="entry name" value="Helitron_helicase-like"/>
</dbReference>
<evidence type="ECO:0000256" key="6">
    <source>
        <dbReference type="RuleBase" id="RU363044"/>
    </source>
</evidence>
<keyword evidence="6" id="KW-0347">Helicase</keyword>
<dbReference type="InterPro" id="IPR006612">
    <property type="entry name" value="THAP_Znf"/>
</dbReference>
<gene>
    <name evidence="10" type="primary">LOC113208486</name>
</gene>
<dbReference type="PROSITE" id="PS50950">
    <property type="entry name" value="ZF_THAP"/>
    <property type="match status" value="1"/>
</dbReference>
<dbReference type="GO" id="GO:0043139">
    <property type="term" value="F:5'-3' DNA helicase activity"/>
    <property type="evidence" value="ECO:0007669"/>
    <property type="project" value="UniProtKB-EC"/>
</dbReference>
<dbReference type="GeneID" id="113208486"/>
<dbReference type="GO" id="GO:0008270">
    <property type="term" value="F:zinc ion binding"/>
    <property type="evidence" value="ECO:0007669"/>
    <property type="project" value="UniProtKB-KW"/>
</dbReference>
<keyword evidence="6" id="KW-0227">DNA damage</keyword>
<evidence type="ECO:0000256" key="2">
    <source>
        <dbReference type="ARBA" id="ARBA00022771"/>
    </source>
</evidence>
<dbReference type="Pfam" id="PF05970">
    <property type="entry name" value="PIF1"/>
    <property type="match status" value="1"/>
</dbReference>
<dbReference type="GO" id="GO:0003677">
    <property type="term" value="F:DNA binding"/>
    <property type="evidence" value="ECO:0007669"/>
    <property type="project" value="UniProtKB-UniRule"/>
</dbReference>
<comment type="cofactor">
    <cofactor evidence="6">
        <name>Mg(2+)</name>
        <dbReference type="ChEBI" id="CHEBI:18420"/>
    </cofactor>
</comment>
<protein>
    <recommendedName>
        <fullName evidence="6">ATP-dependent DNA helicase</fullName>
        <ecNumber evidence="6">5.6.2.3</ecNumber>
    </recommendedName>
</protein>
<dbReference type="Gene3D" id="3.40.50.300">
    <property type="entry name" value="P-loop containing nucleotide triphosphate hydrolases"/>
    <property type="match status" value="1"/>
</dbReference>
<dbReference type="SMART" id="SM00980">
    <property type="entry name" value="THAP"/>
    <property type="match status" value="1"/>
</dbReference>
<keyword evidence="3" id="KW-0862">Zinc</keyword>
<comment type="catalytic activity">
    <reaction evidence="6">
        <text>ATP + H2O = ADP + phosphate + H(+)</text>
        <dbReference type="Rhea" id="RHEA:13065"/>
        <dbReference type="ChEBI" id="CHEBI:15377"/>
        <dbReference type="ChEBI" id="CHEBI:15378"/>
        <dbReference type="ChEBI" id="CHEBI:30616"/>
        <dbReference type="ChEBI" id="CHEBI:43474"/>
        <dbReference type="ChEBI" id="CHEBI:456216"/>
        <dbReference type="EC" id="5.6.2.3"/>
    </reaction>
</comment>
<dbReference type="Pfam" id="PF05485">
    <property type="entry name" value="THAP"/>
    <property type="match status" value="1"/>
</dbReference>
<dbReference type="SMART" id="SM00692">
    <property type="entry name" value="DM3"/>
    <property type="match status" value="1"/>
</dbReference>
<dbReference type="GO" id="GO:0005524">
    <property type="term" value="F:ATP binding"/>
    <property type="evidence" value="ECO:0007669"/>
    <property type="project" value="UniProtKB-KW"/>
</dbReference>
<evidence type="ECO:0000256" key="1">
    <source>
        <dbReference type="ARBA" id="ARBA00022723"/>
    </source>
</evidence>
<name>A0A9C6XQS8_FRAOC</name>
<dbReference type="EC" id="5.6.2.3" evidence="6"/>
<accession>A0A9C6XQS8</accession>
<comment type="similarity">
    <text evidence="6">Belongs to the helicase family.</text>
</comment>
<feature type="compositionally biased region" description="Acidic residues" evidence="7">
    <location>
        <begin position="514"/>
        <end position="527"/>
    </location>
</feature>
<keyword evidence="6" id="KW-0067">ATP-binding</keyword>
<evidence type="ECO:0000259" key="8">
    <source>
        <dbReference type="PROSITE" id="PS50950"/>
    </source>
</evidence>
<dbReference type="InterPro" id="IPR051055">
    <property type="entry name" value="PIF1_helicase"/>
</dbReference>
<reference evidence="10" key="1">
    <citation type="submission" date="2025-08" db="UniProtKB">
        <authorList>
            <consortium name="RefSeq"/>
        </authorList>
    </citation>
    <scope>IDENTIFICATION</scope>
    <source>
        <tissue evidence="10">Whole organism</tissue>
    </source>
</reference>
<dbReference type="SUPFAM" id="SSF52540">
    <property type="entry name" value="P-loop containing nucleoside triphosphate hydrolases"/>
    <property type="match status" value="2"/>
</dbReference>
<evidence type="ECO:0000256" key="5">
    <source>
        <dbReference type="PROSITE-ProRule" id="PRU00309"/>
    </source>
</evidence>
<feature type="domain" description="THAP-type" evidence="8">
    <location>
        <begin position="1"/>
        <end position="83"/>
    </location>
</feature>
<keyword evidence="1" id="KW-0479">Metal-binding</keyword>
<evidence type="ECO:0000313" key="10">
    <source>
        <dbReference type="RefSeq" id="XP_052127739.1"/>
    </source>
</evidence>
<keyword evidence="6" id="KW-0378">Hydrolase</keyword>
<dbReference type="RefSeq" id="XP_052127739.1">
    <property type="nucleotide sequence ID" value="XM_052271779.1"/>
</dbReference>
<proteinExistence type="inferred from homology"/>
<dbReference type="Pfam" id="PF14214">
    <property type="entry name" value="Helitron_like_N"/>
    <property type="match status" value="1"/>
</dbReference>
<evidence type="ECO:0000256" key="4">
    <source>
        <dbReference type="ARBA" id="ARBA00023125"/>
    </source>
</evidence>
<dbReference type="InterPro" id="IPR027417">
    <property type="entry name" value="P-loop_NTPase"/>
</dbReference>
<keyword evidence="6" id="KW-0547">Nucleotide-binding</keyword>
<keyword evidence="2 5" id="KW-0863">Zinc-finger</keyword>
<dbReference type="KEGG" id="foc:113208486"/>
<feature type="region of interest" description="Disordered" evidence="7">
    <location>
        <begin position="488"/>
        <end position="530"/>
    </location>
</feature>
<dbReference type="SUPFAM" id="SSF57716">
    <property type="entry name" value="Glucocorticoid receptor-like (DNA-binding domain)"/>
    <property type="match status" value="1"/>
</dbReference>
<dbReference type="InterPro" id="IPR010285">
    <property type="entry name" value="DNA_helicase_pif1-like_DEAD"/>
</dbReference>
<keyword evidence="6" id="KW-0233">DNA recombination</keyword>
<evidence type="ECO:0000256" key="7">
    <source>
        <dbReference type="SAM" id="MobiDB-lite"/>
    </source>
</evidence>
<keyword evidence="9" id="KW-1185">Reference proteome</keyword>
<keyword evidence="6" id="KW-0234">DNA repair</keyword>
<feature type="compositionally biased region" description="Basic and acidic residues" evidence="7">
    <location>
        <begin position="496"/>
        <end position="513"/>
    </location>
</feature>
<organism evidence="9 10">
    <name type="scientific">Frankliniella occidentalis</name>
    <name type="common">Western flower thrips</name>
    <name type="synonym">Euthrips occidentalis</name>
    <dbReference type="NCBI Taxonomy" id="133901"/>
    <lineage>
        <taxon>Eukaryota</taxon>
        <taxon>Metazoa</taxon>
        <taxon>Ecdysozoa</taxon>
        <taxon>Arthropoda</taxon>
        <taxon>Hexapoda</taxon>
        <taxon>Insecta</taxon>
        <taxon>Pterygota</taxon>
        <taxon>Neoptera</taxon>
        <taxon>Paraneoptera</taxon>
        <taxon>Thysanoptera</taxon>
        <taxon>Terebrantia</taxon>
        <taxon>Thripoidea</taxon>
        <taxon>Thripidae</taxon>
        <taxon>Frankliniella</taxon>
    </lineage>
</organism>
<dbReference type="GO" id="GO:0000723">
    <property type="term" value="P:telomere maintenance"/>
    <property type="evidence" value="ECO:0007669"/>
    <property type="project" value="InterPro"/>
</dbReference>
<dbReference type="InterPro" id="IPR046700">
    <property type="entry name" value="DUF6570"/>
</dbReference>
<keyword evidence="4 5" id="KW-0238">DNA-binding</keyword>
<dbReference type="PANTHER" id="PTHR47642">
    <property type="entry name" value="ATP-DEPENDENT DNA HELICASE"/>
    <property type="match status" value="1"/>
</dbReference>